<gene>
    <name evidence="1" type="ORF">SAMN02927914_03516</name>
</gene>
<organism evidence="1 2">
    <name type="scientific">Mesorhizobium qingshengii</name>
    <dbReference type="NCBI Taxonomy" id="1165689"/>
    <lineage>
        <taxon>Bacteria</taxon>
        <taxon>Pseudomonadati</taxon>
        <taxon>Pseudomonadota</taxon>
        <taxon>Alphaproteobacteria</taxon>
        <taxon>Hyphomicrobiales</taxon>
        <taxon>Phyllobacteriaceae</taxon>
        <taxon>Mesorhizobium</taxon>
    </lineage>
</organism>
<dbReference type="Proteomes" id="UP000198588">
    <property type="component" value="Unassembled WGS sequence"/>
</dbReference>
<dbReference type="STRING" id="1165689.SAMN02927914_03516"/>
<reference evidence="1 2" key="1">
    <citation type="submission" date="2016-10" db="EMBL/GenBank/DDBJ databases">
        <authorList>
            <person name="de Groot N.N."/>
        </authorList>
    </citation>
    <scope>NUCLEOTIDE SEQUENCE [LARGE SCALE GENOMIC DNA]</scope>
    <source>
        <strain evidence="1 2">CGMCC 1.12097</strain>
    </source>
</reference>
<dbReference type="AlphaFoldDB" id="A0A1G5YM90"/>
<name>A0A1G5YM90_9HYPH</name>
<proteinExistence type="predicted"/>
<sequence>MGKSEKTTAFFFPRRTLVVLSECRNNGHASKAAMDSDAKL</sequence>
<protein>
    <submittedName>
        <fullName evidence="1">Uncharacterized protein</fullName>
    </submittedName>
</protein>
<accession>A0A1G5YM90</accession>
<evidence type="ECO:0000313" key="2">
    <source>
        <dbReference type="Proteomes" id="UP000198588"/>
    </source>
</evidence>
<evidence type="ECO:0000313" key="1">
    <source>
        <dbReference type="EMBL" id="SDA83928.1"/>
    </source>
</evidence>
<dbReference type="EMBL" id="FMXM01000010">
    <property type="protein sequence ID" value="SDA83928.1"/>
    <property type="molecule type" value="Genomic_DNA"/>
</dbReference>